<name>A0A8K1HHI2_9CIRC</name>
<sequence>MSALVPYAGRLAYAAGIRPGLKLAPQVIMGARNAYKYARAAYTIGRAARSYLGKRRYKSTRYASKSRKKQRLFSRTHVGEPNGATTCKADVIDSTTAITKDTRTLYTQSVARLLQGTEINNRLRQHVNLRGFKVCFELNNGLNSPMYCNIAVIAPKGTTTKTSKIDEKNFFRWQGNRRAIDFNPTLLSSLEFHCLPINTDDYTVLKHKRYRLGPNQSSATFTTQSGNSYKNVDWYIPLKRQVRYDQTEGGEPTDGDVYVVYWFDAFQAAAGNVPQASAVAVSQRYTVYYREPKN</sequence>
<dbReference type="EMBL" id="MZ556120">
    <property type="protein sequence ID" value="UBJ26110.1"/>
    <property type="molecule type" value="Genomic_DNA"/>
</dbReference>
<organism evidence="1">
    <name type="scientific">Red panda circovirus 1</name>
    <dbReference type="NCBI Taxonomy" id="2863950"/>
    <lineage>
        <taxon>Viruses</taxon>
        <taxon>Monodnaviria</taxon>
        <taxon>Shotokuvirae</taxon>
        <taxon>Cressdnaviricota</taxon>
        <taxon>Arfiviricetes</taxon>
        <taxon>Cirlivirales</taxon>
        <taxon>Circoviridae</taxon>
        <taxon>Circovirus</taxon>
    </lineage>
</organism>
<dbReference type="Gene3D" id="2.60.120.20">
    <property type="match status" value="1"/>
</dbReference>
<dbReference type="InterPro" id="IPR029053">
    <property type="entry name" value="Viral_coat"/>
</dbReference>
<reference evidence="1" key="1">
    <citation type="submission" date="2021-07" db="EMBL/GenBank/DDBJ databases">
        <title>Communication and adaptive evolution of viruses within giant pandas and their associated organisms in a local ecological environment.</title>
        <authorList>
            <person name="Zhao M."/>
            <person name="Liu S."/>
            <person name="Zhang W."/>
        </authorList>
    </citation>
    <scope>NUCLEOTIDE SEQUENCE</scope>
    <source>
        <strain evidence="1">AliP01cir01-2015</strain>
    </source>
</reference>
<proteinExistence type="predicted"/>
<evidence type="ECO:0000313" key="1">
    <source>
        <dbReference type="EMBL" id="UBJ26110.1"/>
    </source>
</evidence>
<protein>
    <submittedName>
        <fullName evidence="1">Capsid protein</fullName>
    </submittedName>
</protein>
<dbReference type="PROSITE" id="PS50096">
    <property type="entry name" value="IQ"/>
    <property type="match status" value="1"/>
</dbReference>
<accession>A0A8K1HHI2</accession>